<evidence type="ECO:0000313" key="2">
    <source>
        <dbReference type="EMBL" id="PWZ00148.1"/>
    </source>
</evidence>
<proteinExistence type="predicted"/>
<dbReference type="Proteomes" id="UP000246740">
    <property type="component" value="Unassembled WGS sequence"/>
</dbReference>
<sequence>MVRSTLLPCIGLAILVIASSAHATTVASGSTCHVTLFQDQESGRVTWTKTDGQCSDSVQCCISPSTQKMTNRRLVPG</sequence>
<evidence type="ECO:0000256" key="1">
    <source>
        <dbReference type="SAM" id="SignalP"/>
    </source>
</evidence>
<accession>A0A317XQI2</accession>
<dbReference type="AlphaFoldDB" id="A0A317XQI2"/>
<organism evidence="2 3">
    <name type="scientific">Testicularia cyperi</name>
    <dbReference type="NCBI Taxonomy" id="1882483"/>
    <lineage>
        <taxon>Eukaryota</taxon>
        <taxon>Fungi</taxon>
        <taxon>Dikarya</taxon>
        <taxon>Basidiomycota</taxon>
        <taxon>Ustilaginomycotina</taxon>
        <taxon>Ustilaginomycetes</taxon>
        <taxon>Ustilaginales</taxon>
        <taxon>Anthracoideaceae</taxon>
        <taxon>Testicularia</taxon>
    </lineage>
</organism>
<protein>
    <submittedName>
        <fullName evidence="2">Uncharacterized protein</fullName>
    </submittedName>
</protein>
<gene>
    <name evidence="2" type="ORF">BCV70DRAFT_200303</name>
</gene>
<dbReference type="InParanoid" id="A0A317XQI2"/>
<evidence type="ECO:0000313" key="3">
    <source>
        <dbReference type="Proteomes" id="UP000246740"/>
    </source>
</evidence>
<name>A0A317XQI2_9BASI</name>
<feature type="signal peptide" evidence="1">
    <location>
        <begin position="1"/>
        <end position="23"/>
    </location>
</feature>
<dbReference type="EMBL" id="KZ819193">
    <property type="protein sequence ID" value="PWZ00148.1"/>
    <property type="molecule type" value="Genomic_DNA"/>
</dbReference>
<feature type="chain" id="PRO_5016308791" evidence="1">
    <location>
        <begin position="24"/>
        <end position="77"/>
    </location>
</feature>
<keyword evidence="1" id="KW-0732">Signal</keyword>
<keyword evidence="3" id="KW-1185">Reference proteome</keyword>
<reference evidence="2 3" key="1">
    <citation type="journal article" date="2018" name="Mol. Biol. Evol.">
        <title>Broad Genomic Sampling Reveals a Smut Pathogenic Ancestry of the Fungal Clade Ustilaginomycotina.</title>
        <authorList>
            <person name="Kijpornyongpan T."/>
            <person name="Mondo S.J."/>
            <person name="Barry K."/>
            <person name="Sandor L."/>
            <person name="Lee J."/>
            <person name="Lipzen A."/>
            <person name="Pangilinan J."/>
            <person name="LaButti K."/>
            <person name="Hainaut M."/>
            <person name="Henrissat B."/>
            <person name="Grigoriev I.V."/>
            <person name="Spatafora J.W."/>
            <person name="Aime M.C."/>
        </authorList>
    </citation>
    <scope>NUCLEOTIDE SEQUENCE [LARGE SCALE GENOMIC DNA]</scope>
    <source>
        <strain evidence="2 3">MCA 3645</strain>
    </source>
</reference>